<accession>F2KMU3</accession>
<evidence type="ECO:0000256" key="1">
    <source>
        <dbReference type="ARBA" id="ARBA00010824"/>
    </source>
</evidence>
<dbReference type="Proteomes" id="UP000008136">
    <property type="component" value="Chromosome"/>
</dbReference>
<dbReference type="AlphaFoldDB" id="F2KMU3"/>
<dbReference type="OrthoDB" id="24613at2157"/>
<dbReference type="GeneID" id="10393167"/>
<dbReference type="PIRSF" id="PIRSF006595">
    <property type="entry name" value="UCP006595"/>
    <property type="match status" value="1"/>
</dbReference>
<evidence type="ECO:0000313" key="4">
    <source>
        <dbReference type="Proteomes" id="UP000008136"/>
    </source>
</evidence>
<evidence type="ECO:0000313" key="3">
    <source>
        <dbReference type="EMBL" id="AEA46117.1"/>
    </source>
</evidence>
<dbReference type="eggNOG" id="arCOG04477">
    <property type="taxonomic scope" value="Archaea"/>
</dbReference>
<organism evidence="3 4">
    <name type="scientific">Archaeoglobus veneficus (strain DSM 11195 / SNP6)</name>
    <dbReference type="NCBI Taxonomy" id="693661"/>
    <lineage>
        <taxon>Archaea</taxon>
        <taxon>Methanobacteriati</taxon>
        <taxon>Methanobacteriota</taxon>
        <taxon>Archaeoglobi</taxon>
        <taxon>Archaeoglobales</taxon>
        <taxon>Archaeoglobaceae</taxon>
        <taxon>Archaeoglobus</taxon>
    </lineage>
</organism>
<evidence type="ECO:0000256" key="2">
    <source>
        <dbReference type="HAMAP-Rule" id="MF_00498"/>
    </source>
</evidence>
<proteinExistence type="inferred from homology"/>
<comment type="similarity">
    <text evidence="1 2">Belongs to the UPF0179 family.</text>
</comment>
<gene>
    <name evidence="3" type="ordered locus">Arcve_0076</name>
</gene>
<dbReference type="EMBL" id="CP002588">
    <property type="protein sequence ID" value="AEA46117.1"/>
    <property type="molecule type" value="Genomic_DNA"/>
</dbReference>
<dbReference type="PANTHER" id="PTHR40699">
    <property type="entry name" value="UPF0179 PROTEIN MJ1627"/>
    <property type="match status" value="1"/>
</dbReference>
<dbReference type="HOGENOM" id="CLU_121764_0_0_2"/>
<dbReference type="RefSeq" id="WP_013682793.1">
    <property type="nucleotide sequence ID" value="NC_015320.1"/>
</dbReference>
<keyword evidence="4" id="KW-1185">Reference proteome</keyword>
<dbReference type="Pfam" id="PF03684">
    <property type="entry name" value="UPF0179"/>
    <property type="match status" value="1"/>
</dbReference>
<dbReference type="HAMAP" id="MF_00498">
    <property type="entry name" value="UPF0179"/>
    <property type="match status" value="1"/>
</dbReference>
<dbReference type="PANTHER" id="PTHR40699:SF1">
    <property type="entry name" value="UPF0179 PROTEIN MJ1627"/>
    <property type="match status" value="1"/>
</dbReference>
<protein>
    <recommendedName>
        <fullName evidence="2">UPF0179 protein Arcve_0076</fullName>
    </recommendedName>
</protein>
<dbReference type="KEGG" id="ave:Arcve_0076"/>
<name>F2KMU3_ARCVS</name>
<reference evidence="3 4" key="1">
    <citation type="submission" date="2011-03" db="EMBL/GenBank/DDBJ databases">
        <title>The complete genome of Archaeoglobus veneficus SNP6.</title>
        <authorList>
            <consortium name="US DOE Joint Genome Institute (JGI-PGF)"/>
            <person name="Lucas S."/>
            <person name="Copeland A."/>
            <person name="Lapidus A."/>
            <person name="Bruce D."/>
            <person name="Goodwin L."/>
            <person name="Pitluck S."/>
            <person name="Kyrpides N."/>
            <person name="Mavromatis K."/>
            <person name="Pagani I."/>
            <person name="Ivanova N."/>
            <person name="Mikhailova N."/>
            <person name="Lu M."/>
            <person name="Detter J.C."/>
            <person name="Tapia R."/>
            <person name="Han C."/>
            <person name="Land M."/>
            <person name="Hauser L."/>
            <person name="Markowitz V."/>
            <person name="Cheng J.-F."/>
            <person name="Hugenholtz P."/>
            <person name="Woyke T."/>
            <person name="Wu D."/>
            <person name="Spring S."/>
            <person name="Brambilla E."/>
            <person name="Klenk H.-P."/>
            <person name="Eisen J.A."/>
        </authorList>
    </citation>
    <scope>NUCLEOTIDE SEQUENCE [LARGE SCALE GENOMIC DNA]</scope>
    <source>
        <strain>SNP6</strain>
    </source>
</reference>
<sequence>MEEVDKIITLCGRDWAKVGMEFTFLGGKAECENCKLKRTCLRLREGSKYKIVGLRDGTPQECPLHDEGVVAVEVIELPILALIDSKMAVEGAKLHFERRCNFIGCSMYNLCSPVELQSGDAVIVERIIGDAPEKCQKGFSLKVVELKRET</sequence>
<dbReference type="InterPro" id="IPR005369">
    <property type="entry name" value="UPF0179"/>
</dbReference>
<dbReference type="STRING" id="693661.Arcve_0076"/>